<dbReference type="PANTHER" id="PTHR45880">
    <property type="entry name" value="RNA-BINDING MOTIF PROTEIN, X-LINKED 2"/>
    <property type="match status" value="1"/>
</dbReference>
<dbReference type="InterPro" id="IPR000504">
    <property type="entry name" value="RRM_dom"/>
</dbReference>
<evidence type="ECO:0000259" key="4">
    <source>
        <dbReference type="PROSITE" id="PS50102"/>
    </source>
</evidence>
<dbReference type="SUPFAM" id="SSF54928">
    <property type="entry name" value="RNA-binding domain, RBD"/>
    <property type="match status" value="1"/>
</dbReference>
<feature type="compositionally biased region" description="Basic and acidic residues" evidence="3">
    <location>
        <begin position="194"/>
        <end position="203"/>
    </location>
</feature>
<evidence type="ECO:0000256" key="2">
    <source>
        <dbReference type="PROSITE-ProRule" id="PRU00176"/>
    </source>
</evidence>
<dbReference type="GeneID" id="107106073"/>
<evidence type="ECO:0000313" key="6">
    <source>
        <dbReference type="RefSeq" id="XP_015261644.1"/>
    </source>
</evidence>
<dbReference type="InterPro" id="IPR045844">
    <property type="entry name" value="RRM_Ist3-like"/>
</dbReference>
<feature type="region of interest" description="Disordered" evidence="3">
    <location>
        <begin position="134"/>
        <end position="375"/>
    </location>
</feature>
<dbReference type="SMART" id="SM00360">
    <property type="entry name" value="RRM"/>
    <property type="match status" value="1"/>
</dbReference>
<evidence type="ECO:0000256" key="3">
    <source>
        <dbReference type="SAM" id="MobiDB-lite"/>
    </source>
</evidence>
<dbReference type="InterPro" id="IPR051847">
    <property type="entry name" value="RNA_proc/Spliceosome_comp"/>
</dbReference>
<proteinExistence type="predicted"/>
<organism evidence="5 6">
    <name type="scientific">Gekko japonicus</name>
    <name type="common">Schlegel's Japanese gecko</name>
    <dbReference type="NCBI Taxonomy" id="146911"/>
    <lineage>
        <taxon>Eukaryota</taxon>
        <taxon>Metazoa</taxon>
        <taxon>Chordata</taxon>
        <taxon>Craniata</taxon>
        <taxon>Vertebrata</taxon>
        <taxon>Euteleostomi</taxon>
        <taxon>Lepidosauria</taxon>
        <taxon>Squamata</taxon>
        <taxon>Bifurcata</taxon>
        <taxon>Gekkota</taxon>
        <taxon>Gekkonidae</taxon>
        <taxon>Gekkoninae</taxon>
        <taxon>Gekko</taxon>
    </lineage>
</organism>
<gene>
    <name evidence="6" type="primary">RBMX2</name>
</gene>
<evidence type="ECO:0000256" key="1">
    <source>
        <dbReference type="ARBA" id="ARBA00022884"/>
    </source>
</evidence>
<feature type="domain" description="RRM" evidence="4">
    <location>
        <begin position="36"/>
        <end position="114"/>
    </location>
</feature>
<dbReference type="Proteomes" id="UP000694871">
    <property type="component" value="Unplaced"/>
</dbReference>
<dbReference type="Pfam" id="PF00076">
    <property type="entry name" value="RRM_1"/>
    <property type="match status" value="1"/>
</dbReference>
<dbReference type="PANTHER" id="PTHR45880:SF1">
    <property type="entry name" value="RNA-BINDING MOTIF PROTEIN, X-LINKED 2"/>
    <property type="match status" value="1"/>
</dbReference>
<evidence type="ECO:0000313" key="5">
    <source>
        <dbReference type="Proteomes" id="UP000694871"/>
    </source>
</evidence>
<dbReference type="Gene3D" id="3.30.70.330">
    <property type="match status" value="1"/>
</dbReference>
<feature type="compositionally biased region" description="Polar residues" evidence="3">
    <location>
        <begin position="208"/>
        <end position="217"/>
    </location>
</feature>
<feature type="compositionally biased region" description="Basic residues" evidence="3">
    <location>
        <begin position="157"/>
        <end position="179"/>
    </location>
</feature>
<dbReference type="InterPro" id="IPR012677">
    <property type="entry name" value="Nucleotide-bd_a/b_plait_sf"/>
</dbReference>
<keyword evidence="1 2" id="KW-0694">RNA-binding</keyword>
<reference evidence="6" key="1">
    <citation type="submission" date="2025-08" db="UniProtKB">
        <authorList>
            <consortium name="RefSeq"/>
        </authorList>
    </citation>
    <scope>IDENTIFICATION</scope>
</reference>
<dbReference type="CDD" id="cd12411">
    <property type="entry name" value="RRM_ist3_like"/>
    <property type="match status" value="1"/>
</dbReference>
<dbReference type="InterPro" id="IPR035979">
    <property type="entry name" value="RBD_domain_sf"/>
</dbReference>
<accession>A0ABM1JJK7</accession>
<sequence length="375" mass="43806">MNPLTKVKLINELNEREAQLGVQEKVSWHAEYSDSAWVFVGGLPYELTEGDIICVFSQYGEIVNINLVRDKKTGKSKGFCFICYEDQRSTVLAVDNFNGIKIKGRTIRVDHVANYRPPKDSEDIDDVTKALREKGCGIKTPPPSSPESSEDEEVEVKKHKKEKSKKKKKKEKKEHRKRRKEELPADAPPAKTKIKVEKEDPGYERYAGQSQQTWSSSGHKHASRAEPEQELKYEHVRERSREGGWQDKRERSQEKGKDQRGEGSREKGREGGRQDQREGSRERGRYNQRDGSREGSWPAHREGSREKGRERGWQDQREGSRERGWQDQRTSHVDRSEEKHKKADDRLRAAESRRSRERWENRDKPSREKESSRHY</sequence>
<protein>
    <submittedName>
        <fullName evidence="6">RNA-binding motif protein, X-linked 2</fullName>
    </submittedName>
</protein>
<dbReference type="PROSITE" id="PS50102">
    <property type="entry name" value="RRM"/>
    <property type="match status" value="1"/>
</dbReference>
<feature type="compositionally biased region" description="Basic and acidic residues" evidence="3">
    <location>
        <begin position="223"/>
        <end position="375"/>
    </location>
</feature>
<keyword evidence="5" id="KW-1185">Reference proteome</keyword>
<name>A0ABM1JJK7_GEKJA</name>
<dbReference type="RefSeq" id="XP_015261644.1">
    <property type="nucleotide sequence ID" value="XM_015406158.1"/>
</dbReference>